<name>A0ACB5U0N3_AMBMO</name>
<evidence type="ECO:0000313" key="2">
    <source>
        <dbReference type="Proteomes" id="UP001165064"/>
    </source>
</evidence>
<accession>A0ACB5U0N3</accession>
<dbReference type="EMBL" id="BSXS01010758">
    <property type="protein sequence ID" value="GME98853.1"/>
    <property type="molecule type" value="Genomic_DNA"/>
</dbReference>
<proteinExistence type="predicted"/>
<organism evidence="1 2">
    <name type="scientific">Ambrosiozyma monospora</name>
    <name type="common">Yeast</name>
    <name type="synonym">Endomycopsis monosporus</name>
    <dbReference type="NCBI Taxonomy" id="43982"/>
    <lineage>
        <taxon>Eukaryota</taxon>
        <taxon>Fungi</taxon>
        <taxon>Dikarya</taxon>
        <taxon>Ascomycota</taxon>
        <taxon>Saccharomycotina</taxon>
        <taxon>Pichiomycetes</taxon>
        <taxon>Pichiales</taxon>
        <taxon>Pichiaceae</taxon>
        <taxon>Ambrosiozyma</taxon>
    </lineage>
</organism>
<gene>
    <name evidence="1" type="ORF">Amon02_001054100</name>
</gene>
<comment type="caution">
    <text evidence="1">The sequence shown here is derived from an EMBL/GenBank/DDBJ whole genome shotgun (WGS) entry which is preliminary data.</text>
</comment>
<evidence type="ECO:0000313" key="1">
    <source>
        <dbReference type="EMBL" id="GME98853.1"/>
    </source>
</evidence>
<protein>
    <submittedName>
        <fullName evidence="1">Unnamed protein product</fullName>
    </submittedName>
</protein>
<sequence>MHDIVDVVTVLIKSSELLKSDIGDAELDSKASEKLIYNMLLSISNDGEEKLMKSLKKLTLGDKEDVKDADGTVRDSFRGIC</sequence>
<dbReference type="Proteomes" id="UP001165064">
    <property type="component" value="Unassembled WGS sequence"/>
</dbReference>
<keyword evidence="2" id="KW-1185">Reference proteome</keyword>
<reference evidence="1" key="1">
    <citation type="submission" date="2023-04" db="EMBL/GenBank/DDBJ databases">
        <title>Ambrosiozyma monospora NBRC 10751.</title>
        <authorList>
            <person name="Ichikawa N."/>
            <person name="Sato H."/>
            <person name="Tonouchi N."/>
        </authorList>
    </citation>
    <scope>NUCLEOTIDE SEQUENCE</scope>
    <source>
        <strain evidence="1">NBRC 10751</strain>
    </source>
</reference>